<protein>
    <submittedName>
        <fullName evidence="1">Iron-containing redox enzyme family protein</fullName>
        <ecNumber evidence="1">1.-.-.-</ecNumber>
    </submittedName>
</protein>
<keyword evidence="2" id="KW-1185">Reference proteome</keyword>
<reference evidence="2" key="1">
    <citation type="journal article" date="2019" name="Int. J. Syst. Evol. Microbiol.">
        <title>The Global Catalogue of Microorganisms (GCM) 10K type strain sequencing project: providing services to taxonomists for standard genome sequencing and annotation.</title>
        <authorList>
            <consortium name="The Broad Institute Genomics Platform"/>
            <consortium name="The Broad Institute Genome Sequencing Center for Infectious Disease"/>
            <person name="Wu L."/>
            <person name="Ma J."/>
        </authorList>
    </citation>
    <scope>NUCLEOTIDE SEQUENCE [LARGE SCALE GENOMIC DNA]</scope>
    <source>
        <strain evidence="2">DFY41</strain>
    </source>
</reference>
<accession>A0ABW0BJW9</accession>
<dbReference type="Proteomes" id="UP001596087">
    <property type="component" value="Unassembled WGS sequence"/>
</dbReference>
<dbReference type="Gene3D" id="1.20.910.10">
    <property type="entry name" value="Heme oxygenase-like"/>
    <property type="match status" value="1"/>
</dbReference>
<dbReference type="EMBL" id="JBHSKD010000014">
    <property type="protein sequence ID" value="MFC5177619.1"/>
    <property type="molecule type" value="Genomic_DNA"/>
</dbReference>
<sequence length="326" mass="35989">MLLPRPRGSLSESVFDQLRRFPDEPVHLAADPETFAPDSTDDAAITLWVLHELHHRGFEDVDPAMEWHPALAPVRHRLDGDLEQTLRARFPGTPEIDDPADPASFAEAFFAYVAGHDGSSLAAHVHRHADEEQVLELLRWRSVYHLKEADPTTWVLPRLPAPAQAALAEVQYDEYGAGAPGRVHRELFARAMAACGLRPEHGAYVDEVPAEVLEQNAAMTLFGLHRRLRGAAVGHFAAFEATSSLPSRRMALGLERLGLAQELVDYYSEHVEADAVHEQLAVRSLAGTLLADEPQLLDDVFLGAFSCLDLEDRVAGRFLERQGVAA</sequence>
<dbReference type="Pfam" id="PF14518">
    <property type="entry name" value="Haem_oxygenas_2"/>
    <property type="match status" value="1"/>
</dbReference>
<evidence type="ECO:0000313" key="2">
    <source>
        <dbReference type="Proteomes" id="UP001596087"/>
    </source>
</evidence>
<dbReference type="InterPro" id="IPR016084">
    <property type="entry name" value="Haem_Oase-like_multi-hlx"/>
</dbReference>
<dbReference type="EC" id="1.-.-.-" evidence="1"/>
<keyword evidence="1" id="KW-0560">Oxidoreductase</keyword>
<dbReference type="GO" id="GO:0016491">
    <property type="term" value="F:oxidoreductase activity"/>
    <property type="evidence" value="ECO:0007669"/>
    <property type="project" value="UniProtKB-KW"/>
</dbReference>
<proteinExistence type="predicted"/>
<dbReference type="SMART" id="SM01236">
    <property type="entry name" value="Haem_oxygenase_2"/>
    <property type="match status" value="1"/>
</dbReference>
<name>A0ABW0BJW9_9ACTN</name>
<organism evidence="1 2">
    <name type="scientific">Nocardioides taihuensis</name>
    <dbReference type="NCBI Taxonomy" id="1835606"/>
    <lineage>
        <taxon>Bacteria</taxon>
        <taxon>Bacillati</taxon>
        <taxon>Actinomycetota</taxon>
        <taxon>Actinomycetes</taxon>
        <taxon>Propionibacteriales</taxon>
        <taxon>Nocardioidaceae</taxon>
        <taxon>Nocardioides</taxon>
    </lineage>
</organism>
<dbReference type="RefSeq" id="WP_378590788.1">
    <property type="nucleotide sequence ID" value="NZ_JBHSKD010000014.1"/>
</dbReference>
<comment type="caution">
    <text evidence="1">The sequence shown here is derived from an EMBL/GenBank/DDBJ whole genome shotgun (WGS) entry which is preliminary data.</text>
</comment>
<dbReference type="SUPFAM" id="SSF48613">
    <property type="entry name" value="Heme oxygenase-like"/>
    <property type="match status" value="1"/>
</dbReference>
<evidence type="ECO:0000313" key="1">
    <source>
        <dbReference type="EMBL" id="MFC5177619.1"/>
    </source>
</evidence>
<gene>
    <name evidence="1" type="ORF">ACFPGP_13125</name>
</gene>